<dbReference type="InterPro" id="IPR024290">
    <property type="entry name" value="SICA_extracell_a"/>
</dbReference>
<sequence length="864" mass="95815">MEDFKYFTEFLVEWIKVKKYKTSGDYDKIWNDLEQIFEDAMKNVYSGLTLIAQLCSEEVDDEEKKHFSSEDKELCKTMVKVLLYINGIRIAGYHNIQGIESKEGHAQIDSYFRCIVGRIILIKWLGGHCSRKKVSGTVLEATKAFEAFSKVQDVHKICEGLDFMNMSIGGKFLWKQIEQWAEQKKQDGKSTYVKAGIVNLETRKTQGAKCSTPKKGQVSMSPNTVENEENLRKVFGVSKEELDQLVKDGDKWDNKDLEDTLKMIEEEKKGGSADWEKNVYQVVQKNLKELFEKNMREKEKRDQQALVGVARSDLTTGEGTPPPQLQASSPVTTPAKQEDTPQAPSDPCSSGSSQEIEQKREQMRTQLNSAWEEQKQKVWTSNGQLDQGDIKKKMEGDVNRMLKELKGYMNMGDGKPTSIPQICGSLEHKTDNNITNQMKKICKRLVRVIYWMEGRSQDGKSWKGKNGKGQPWESYLKCIIGNRVILRILGNKCGAQEIMKVISNSMEGTANKFPPKSWGMDCNWVKEEDIKDKEDLIGGTLDTWLQQERKPTDGITELEQVMQWMECKDKEKEKEEQGQNGDCKNGRIVDLLKLGRSKELRKLVNIDPPAAKTVPSGDPAKSAPTPEKPAHVPAPEGRREHSAGDDGLPPVPHPPTSSDASPAKSAPAPKKAGKSATAKCEDGVVEGGMDAALACLPSIDGSGDLPAKPSDIDPDEAQKGEGLKGAVGSKAAVVNVAEGTTQLSSEPTTPTDPGAATDPSHQTPSTGTDTQTPSGSATEVEEVAALITQVLLVPVLQERGIQVLLVPVLQERGIQVLLVPVPLAFHNKVVRNHRGHLLQANLKDHHNKVVTNPKIQQQQQQHQD</sequence>
<feature type="domain" description="Schizont-infected cell agglutination extracellular alpha" evidence="2">
    <location>
        <begin position="10"/>
        <end position="180"/>
    </location>
</feature>
<feature type="compositionally biased region" description="Low complexity" evidence="1">
    <location>
        <begin position="656"/>
        <end position="678"/>
    </location>
</feature>
<feature type="compositionally biased region" description="Polar residues" evidence="1">
    <location>
        <begin position="760"/>
        <end position="777"/>
    </location>
</feature>
<dbReference type="Proteomes" id="UP000092716">
    <property type="component" value="Chromosome 1"/>
</dbReference>
<feature type="region of interest" description="Disordered" evidence="1">
    <location>
        <begin position="702"/>
        <end position="725"/>
    </location>
</feature>
<feature type="region of interest" description="Disordered" evidence="1">
    <location>
        <begin position="603"/>
        <end position="678"/>
    </location>
</feature>
<dbReference type="RefSeq" id="XP_019912522.1">
    <property type="nucleotide sequence ID" value="XM_020056982.1"/>
</dbReference>
<dbReference type="Pfam" id="PF12887">
    <property type="entry name" value="SICA_alpha"/>
    <property type="match status" value="2"/>
</dbReference>
<feature type="compositionally biased region" description="Polar residues" evidence="1">
    <location>
        <begin position="325"/>
        <end position="355"/>
    </location>
</feature>
<gene>
    <name evidence="3" type="ORF">PCOAH_00001650</name>
</gene>
<feature type="region of interest" description="Disordered" evidence="1">
    <location>
        <begin position="738"/>
        <end position="777"/>
    </location>
</feature>
<dbReference type="EMBL" id="CP016239">
    <property type="protein sequence ID" value="ANQ05827.1"/>
    <property type="molecule type" value="Genomic_DNA"/>
</dbReference>
<dbReference type="AlphaFoldDB" id="A0A1B1DTA0"/>
<name>A0A1B1DTA0_9APIC</name>
<evidence type="ECO:0000313" key="4">
    <source>
        <dbReference type="Proteomes" id="UP000092716"/>
    </source>
</evidence>
<keyword evidence="4" id="KW-1185">Reference proteome</keyword>
<evidence type="ECO:0000313" key="3">
    <source>
        <dbReference type="EMBL" id="ANQ05827.1"/>
    </source>
</evidence>
<feature type="region of interest" description="Disordered" evidence="1">
    <location>
        <begin position="313"/>
        <end position="366"/>
    </location>
</feature>
<dbReference type="KEGG" id="pcot:PCOAH_00001650"/>
<dbReference type="GeneID" id="30906884"/>
<evidence type="ECO:0000259" key="2">
    <source>
        <dbReference type="Pfam" id="PF12887"/>
    </source>
</evidence>
<accession>A0A1B1DTA0</accession>
<proteinExistence type="predicted"/>
<feature type="compositionally biased region" description="Low complexity" evidence="1">
    <location>
        <begin position="747"/>
        <end position="759"/>
    </location>
</feature>
<dbReference type="VEuPathDB" id="PlasmoDB:PCOAH_00001650"/>
<protein>
    <submittedName>
        <fullName evidence="3">SICA antigen</fullName>
    </submittedName>
</protein>
<reference evidence="4" key="1">
    <citation type="submission" date="2016-06" db="EMBL/GenBank/DDBJ databases">
        <title>First high quality genome sequence of Plasmodium coatneyi using continuous long reads from single molecule, real-time sequencing.</title>
        <authorList>
            <person name="Chien J.-T."/>
            <person name="Pakala S.B."/>
            <person name="Geraldo J.A."/>
            <person name="Lapp S.A."/>
            <person name="Barnwell J.W."/>
            <person name="Kissinger J.C."/>
            <person name="Galinski M.R."/>
            <person name="Humphrey J.C."/>
        </authorList>
    </citation>
    <scope>NUCLEOTIDE SEQUENCE [LARGE SCALE GENOMIC DNA]</scope>
    <source>
        <strain evidence="4">Hackeri</strain>
    </source>
</reference>
<evidence type="ECO:0000256" key="1">
    <source>
        <dbReference type="SAM" id="MobiDB-lite"/>
    </source>
</evidence>
<organism evidence="3 4">
    <name type="scientific">Plasmodium coatneyi</name>
    <dbReference type="NCBI Taxonomy" id="208452"/>
    <lineage>
        <taxon>Eukaryota</taxon>
        <taxon>Sar</taxon>
        <taxon>Alveolata</taxon>
        <taxon>Apicomplexa</taxon>
        <taxon>Aconoidasida</taxon>
        <taxon>Haemosporida</taxon>
        <taxon>Plasmodiidae</taxon>
        <taxon>Plasmodium</taxon>
    </lineage>
</organism>
<feature type="domain" description="Schizont-infected cell agglutination extracellular alpha" evidence="2">
    <location>
        <begin position="366"/>
        <end position="544"/>
    </location>
</feature>